<protein>
    <submittedName>
        <fullName evidence="2">Uncharacterized protein</fullName>
    </submittedName>
</protein>
<keyword evidence="3" id="KW-1185">Reference proteome</keyword>
<comment type="caution">
    <text evidence="2">The sequence shown here is derived from an EMBL/GenBank/DDBJ whole genome shotgun (WGS) entry which is preliminary data.</text>
</comment>
<accession>A0A1R0H380</accession>
<feature type="compositionally biased region" description="Polar residues" evidence="1">
    <location>
        <begin position="16"/>
        <end position="32"/>
    </location>
</feature>
<feature type="region of interest" description="Disordered" evidence="1">
    <location>
        <begin position="1"/>
        <end position="32"/>
    </location>
</feature>
<proteinExistence type="predicted"/>
<organism evidence="2 3">
    <name type="scientific">Smittium mucronatum</name>
    <dbReference type="NCBI Taxonomy" id="133383"/>
    <lineage>
        <taxon>Eukaryota</taxon>
        <taxon>Fungi</taxon>
        <taxon>Fungi incertae sedis</taxon>
        <taxon>Zoopagomycota</taxon>
        <taxon>Kickxellomycotina</taxon>
        <taxon>Harpellomycetes</taxon>
        <taxon>Harpellales</taxon>
        <taxon>Legeriomycetaceae</taxon>
        <taxon>Smittium</taxon>
    </lineage>
</organism>
<name>A0A1R0H380_9FUNG</name>
<dbReference type="AlphaFoldDB" id="A0A1R0H380"/>
<evidence type="ECO:0000313" key="2">
    <source>
        <dbReference type="EMBL" id="OLY83632.1"/>
    </source>
</evidence>
<evidence type="ECO:0000313" key="3">
    <source>
        <dbReference type="Proteomes" id="UP000187455"/>
    </source>
</evidence>
<sequence>MVLSRNSERDSAKISCPSNGSISSRKSNAPSTPSNPICWIDIPCLAKPPYSSTALRSGSSENGSLLLSATEQGLVWRYFNFSESNFSLAYVLTISPTKLASSINRSTESGWYFEFFFLFVLMFNTIKTSFSRSTGCEIVTVFGKLISM</sequence>
<gene>
    <name evidence="2" type="ORF">AYI68_g2219</name>
</gene>
<feature type="compositionally biased region" description="Basic and acidic residues" evidence="1">
    <location>
        <begin position="1"/>
        <end position="12"/>
    </location>
</feature>
<evidence type="ECO:0000256" key="1">
    <source>
        <dbReference type="SAM" id="MobiDB-lite"/>
    </source>
</evidence>
<dbReference type="Proteomes" id="UP000187455">
    <property type="component" value="Unassembled WGS sequence"/>
</dbReference>
<dbReference type="EMBL" id="LSSL01000813">
    <property type="protein sequence ID" value="OLY83632.1"/>
    <property type="molecule type" value="Genomic_DNA"/>
</dbReference>
<reference evidence="2 3" key="1">
    <citation type="journal article" date="2016" name="Mol. Biol. Evol.">
        <title>Genome-Wide Survey of Gut Fungi (Harpellales) Reveals the First Horizontally Transferred Ubiquitin Gene from a Mosquito Host.</title>
        <authorList>
            <person name="Wang Y."/>
            <person name="White M.M."/>
            <person name="Kvist S."/>
            <person name="Moncalvo J.M."/>
        </authorList>
    </citation>
    <scope>NUCLEOTIDE SEQUENCE [LARGE SCALE GENOMIC DNA]</scope>
    <source>
        <strain evidence="2 3">ALG-7-W6</strain>
    </source>
</reference>